<dbReference type="InterPro" id="IPR001789">
    <property type="entry name" value="Sig_transdc_resp-reg_receiver"/>
</dbReference>
<feature type="domain" description="HTH araC/xylS-type" evidence="5">
    <location>
        <begin position="231"/>
        <end position="329"/>
    </location>
</feature>
<keyword evidence="1" id="KW-0805">Transcription regulation</keyword>
<dbReference type="PROSITE" id="PS01124">
    <property type="entry name" value="HTH_ARAC_FAMILY_2"/>
    <property type="match status" value="1"/>
</dbReference>
<dbReference type="GO" id="GO:0043565">
    <property type="term" value="F:sequence-specific DNA binding"/>
    <property type="evidence" value="ECO:0007669"/>
    <property type="project" value="InterPro"/>
</dbReference>
<organism evidence="7 8">
    <name type="scientific">Lonepinella koalarum</name>
    <dbReference type="NCBI Taxonomy" id="53417"/>
    <lineage>
        <taxon>Bacteria</taxon>
        <taxon>Pseudomonadati</taxon>
        <taxon>Pseudomonadota</taxon>
        <taxon>Gammaproteobacteria</taxon>
        <taxon>Pasteurellales</taxon>
        <taxon>Pasteurellaceae</taxon>
        <taxon>Lonepinella</taxon>
    </lineage>
</organism>
<dbReference type="SUPFAM" id="SSF52172">
    <property type="entry name" value="CheY-like"/>
    <property type="match status" value="1"/>
</dbReference>
<keyword evidence="8" id="KW-1185">Reference proteome</keyword>
<evidence type="ECO:0000259" key="6">
    <source>
        <dbReference type="PROSITE" id="PS50110"/>
    </source>
</evidence>
<reference evidence="7 8" key="1">
    <citation type="submission" date="2019-03" db="EMBL/GenBank/DDBJ databases">
        <title>Genomic Encyclopedia of Type Strains, Phase IV (KMG-IV): sequencing the most valuable type-strain genomes for metagenomic binning, comparative biology and taxonomic classification.</title>
        <authorList>
            <person name="Goeker M."/>
        </authorList>
    </citation>
    <scope>NUCLEOTIDE SEQUENCE [LARGE SCALE GENOMIC DNA]</scope>
    <source>
        <strain evidence="7 8">DSM 10053</strain>
    </source>
</reference>
<dbReference type="SMART" id="SM00342">
    <property type="entry name" value="HTH_ARAC"/>
    <property type="match status" value="1"/>
</dbReference>
<accession>A0A4R1KPL7</accession>
<evidence type="ECO:0000256" key="1">
    <source>
        <dbReference type="ARBA" id="ARBA00023015"/>
    </source>
</evidence>
<dbReference type="Pfam" id="PF00072">
    <property type="entry name" value="Response_reg"/>
    <property type="match status" value="1"/>
</dbReference>
<proteinExistence type="predicted"/>
<sequence>MYNILIVEDEQLEMAALTKIVSEHIVDAEIYTASTGRKAINWIDSITELDLLLVDLNIPLPNGLDVIRYLREKNLKTKVIVLTANDDINMACNMFGLQVNNYLLKPIRTSKLLEVLKTTLSIDSEKEERFEENKQEMLTFLENFEYVKWIERITQNLLEDKSVNHSKDLLNTVIRLKGLELEKSAKYNQQLSIMKYDRKNFYNILRTLINMSNDIFDLLHRKNLVKVEPILRAQYHIERHIFDELKLDDVADHTFISSSYLSRLYRKYFGIGFSQYIIERKMALAKILLRYSDLQINQISIELSYNDLNYFCRLFKKVTGKTPSEYRLTEDS</sequence>
<keyword evidence="2" id="KW-0238">DNA-binding</keyword>
<protein>
    <submittedName>
        <fullName evidence="7">AraC family two component transcriptional regulator</fullName>
    </submittedName>
</protein>
<dbReference type="PROSITE" id="PS50110">
    <property type="entry name" value="RESPONSE_REGULATORY"/>
    <property type="match status" value="1"/>
</dbReference>
<comment type="caution">
    <text evidence="7">The sequence shown here is derived from an EMBL/GenBank/DDBJ whole genome shotgun (WGS) entry which is preliminary data.</text>
</comment>
<dbReference type="InterPro" id="IPR020449">
    <property type="entry name" value="Tscrpt_reg_AraC-type_HTH"/>
</dbReference>
<evidence type="ECO:0000259" key="5">
    <source>
        <dbReference type="PROSITE" id="PS01124"/>
    </source>
</evidence>
<evidence type="ECO:0000256" key="4">
    <source>
        <dbReference type="PROSITE-ProRule" id="PRU00169"/>
    </source>
</evidence>
<evidence type="ECO:0000256" key="3">
    <source>
        <dbReference type="ARBA" id="ARBA00023163"/>
    </source>
</evidence>
<dbReference type="InterPro" id="IPR018060">
    <property type="entry name" value="HTH_AraC"/>
</dbReference>
<dbReference type="AlphaFoldDB" id="A0A4R1KPL7"/>
<evidence type="ECO:0000313" key="7">
    <source>
        <dbReference type="EMBL" id="TCK66985.1"/>
    </source>
</evidence>
<name>A0A4R1KPL7_9PAST</name>
<dbReference type="GO" id="GO:0000160">
    <property type="term" value="P:phosphorelay signal transduction system"/>
    <property type="evidence" value="ECO:0007669"/>
    <property type="project" value="InterPro"/>
</dbReference>
<dbReference type="Proteomes" id="UP000295496">
    <property type="component" value="Unassembled WGS sequence"/>
</dbReference>
<dbReference type="Gene3D" id="1.10.10.60">
    <property type="entry name" value="Homeodomain-like"/>
    <property type="match status" value="2"/>
</dbReference>
<evidence type="ECO:0000313" key="8">
    <source>
        <dbReference type="Proteomes" id="UP000295496"/>
    </source>
</evidence>
<evidence type="ECO:0000256" key="2">
    <source>
        <dbReference type="ARBA" id="ARBA00023125"/>
    </source>
</evidence>
<dbReference type="SUPFAM" id="SSF46689">
    <property type="entry name" value="Homeodomain-like"/>
    <property type="match status" value="2"/>
</dbReference>
<dbReference type="EMBL" id="SMGJ01000009">
    <property type="protein sequence ID" value="TCK66985.1"/>
    <property type="molecule type" value="Genomic_DNA"/>
</dbReference>
<feature type="domain" description="Response regulatory" evidence="6">
    <location>
        <begin position="3"/>
        <end position="120"/>
    </location>
</feature>
<dbReference type="InterPro" id="IPR009057">
    <property type="entry name" value="Homeodomain-like_sf"/>
</dbReference>
<dbReference type="GO" id="GO:0003700">
    <property type="term" value="F:DNA-binding transcription factor activity"/>
    <property type="evidence" value="ECO:0007669"/>
    <property type="project" value="InterPro"/>
</dbReference>
<gene>
    <name evidence="7" type="ORF">EV692_2259</name>
</gene>
<dbReference type="PANTHER" id="PTHR43280">
    <property type="entry name" value="ARAC-FAMILY TRANSCRIPTIONAL REGULATOR"/>
    <property type="match status" value="1"/>
</dbReference>
<dbReference type="RefSeq" id="WP_165867249.1">
    <property type="nucleotide sequence ID" value="NZ_CP170642.1"/>
</dbReference>
<dbReference type="Pfam" id="PF12833">
    <property type="entry name" value="HTH_18"/>
    <property type="match status" value="1"/>
</dbReference>
<dbReference type="PANTHER" id="PTHR43280:SF10">
    <property type="entry name" value="REGULATORY PROTEIN POCR"/>
    <property type="match status" value="1"/>
</dbReference>
<dbReference type="SMART" id="SM00448">
    <property type="entry name" value="REC"/>
    <property type="match status" value="1"/>
</dbReference>
<dbReference type="Gene3D" id="3.40.50.2300">
    <property type="match status" value="1"/>
</dbReference>
<feature type="modified residue" description="4-aspartylphosphate" evidence="4">
    <location>
        <position position="55"/>
    </location>
</feature>
<dbReference type="PRINTS" id="PR00032">
    <property type="entry name" value="HTHARAC"/>
</dbReference>
<dbReference type="InterPro" id="IPR011006">
    <property type="entry name" value="CheY-like_superfamily"/>
</dbReference>
<keyword evidence="4" id="KW-0597">Phosphoprotein</keyword>
<keyword evidence="3" id="KW-0804">Transcription</keyword>